<comment type="caution">
    <text evidence="2">The sequence shown here is derived from an EMBL/GenBank/DDBJ whole genome shotgun (WGS) entry which is preliminary data.</text>
</comment>
<accession>A0AAN6EKT8</accession>
<evidence type="ECO:0000313" key="3">
    <source>
        <dbReference type="Proteomes" id="UP001161757"/>
    </source>
</evidence>
<evidence type="ECO:0000259" key="1">
    <source>
        <dbReference type="Pfam" id="PF17648"/>
    </source>
</evidence>
<dbReference type="PANTHER" id="PTHR38695:SF1">
    <property type="entry name" value="AMINO ACID PERMEASE_ SLC12A DOMAIN-CONTAINING PROTEIN"/>
    <property type="match status" value="1"/>
</dbReference>
<protein>
    <recommendedName>
        <fullName evidence="1">Luciferase domain-containing protein</fullName>
    </recommendedName>
</protein>
<sequence>MASPTTSISSTLNKSYNSLISRIRSRGRNADIATTSTALATLALTLSIAWVVRDYHDWKAFGTGGTPPTWAGYWRMTKIRINRAIRRLQLLGKDDLTDASTLSGAKGPRYLDADNIPVRSGDRPKLVSRTMPQRQVPYDSDQLEPGVAERISNMTADFAAKYPDILDLKLSKTEGYSANAIYAKEDLPSLNEKARRDKLLDREIAHHHPSELSFHAWLSEADAKTVVEKGWGQKFPMPSVDKGWVMVYAPRTMAEVDVVEKIVKAAIAWVAGVEV</sequence>
<organism evidence="2 3">
    <name type="scientific">Exophiala dermatitidis</name>
    <name type="common">Black yeast-like fungus</name>
    <name type="synonym">Wangiella dermatitidis</name>
    <dbReference type="NCBI Taxonomy" id="5970"/>
    <lineage>
        <taxon>Eukaryota</taxon>
        <taxon>Fungi</taxon>
        <taxon>Dikarya</taxon>
        <taxon>Ascomycota</taxon>
        <taxon>Pezizomycotina</taxon>
        <taxon>Eurotiomycetes</taxon>
        <taxon>Chaetothyriomycetidae</taxon>
        <taxon>Chaetothyriales</taxon>
        <taxon>Herpotrichiellaceae</taxon>
        <taxon>Exophiala</taxon>
    </lineage>
</organism>
<dbReference type="Proteomes" id="UP001161757">
    <property type="component" value="Unassembled WGS sequence"/>
</dbReference>
<dbReference type="PANTHER" id="PTHR38695">
    <property type="entry name" value="AMINO ACID PERMEASE_ SLC12A DOMAIN-CONTAINING PROTEIN"/>
    <property type="match status" value="1"/>
</dbReference>
<evidence type="ECO:0000313" key="2">
    <source>
        <dbReference type="EMBL" id="KAJ8987005.1"/>
    </source>
</evidence>
<dbReference type="InterPro" id="IPR048273">
    <property type="entry name" value="Luciferase"/>
</dbReference>
<dbReference type="AlphaFoldDB" id="A0AAN6EKT8"/>
<reference evidence="2" key="1">
    <citation type="submission" date="2023-01" db="EMBL/GenBank/DDBJ databases">
        <title>Exophiala dermititidis isolated from Cystic Fibrosis Patient.</title>
        <authorList>
            <person name="Kurbessoian T."/>
            <person name="Crocker A."/>
            <person name="Murante D."/>
            <person name="Hogan D.A."/>
            <person name="Stajich J.E."/>
        </authorList>
    </citation>
    <scope>NUCLEOTIDE SEQUENCE</scope>
    <source>
        <strain evidence="2">Ex8</strain>
    </source>
</reference>
<dbReference type="EMBL" id="JAJGCB010000029">
    <property type="protein sequence ID" value="KAJ8987005.1"/>
    <property type="molecule type" value="Genomic_DNA"/>
</dbReference>
<feature type="domain" description="Luciferase" evidence="1">
    <location>
        <begin position="202"/>
        <end position="266"/>
    </location>
</feature>
<proteinExistence type="predicted"/>
<dbReference type="Pfam" id="PF17648">
    <property type="entry name" value="Luciferase"/>
    <property type="match status" value="1"/>
</dbReference>
<dbReference type="InterPro" id="IPR040841">
    <property type="entry name" value="Luciferase_dom"/>
</dbReference>
<gene>
    <name evidence="2" type="ORF">HRR80_008942</name>
</gene>
<name>A0AAN6EKT8_EXODE</name>